<dbReference type="SUPFAM" id="SSF51735">
    <property type="entry name" value="NAD(P)-binding Rossmann-fold domains"/>
    <property type="match status" value="2"/>
</dbReference>
<proteinExistence type="inferred from homology"/>
<dbReference type="InterPro" id="IPR017476">
    <property type="entry name" value="UDP-Glc/GDP-Man"/>
</dbReference>
<feature type="domain" description="UDP-glucose/GDP-mannose dehydrogenase C-terminal" evidence="8">
    <location>
        <begin position="661"/>
        <end position="758"/>
    </location>
</feature>
<dbReference type="SUPFAM" id="SSF52413">
    <property type="entry name" value="UDP-glucose/GDP-mannose dehydrogenase C-terminal domain"/>
    <property type="match status" value="1"/>
</dbReference>
<evidence type="ECO:0000313" key="9">
    <source>
        <dbReference type="EMBL" id="KAK9423153.1"/>
    </source>
</evidence>
<gene>
    <name evidence="9" type="ORF">SUNI508_04447</name>
</gene>
<dbReference type="NCBIfam" id="TIGR03026">
    <property type="entry name" value="NDP-sugDHase"/>
    <property type="match status" value="1"/>
</dbReference>
<evidence type="ECO:0000256" key="7">
    <source>
        <dbReference type="SAM" id="MobiDB-lite"/>
    </source>
</evidence>
<evidence type="ECO:0000256" key="2">
    <source>
        <dbReference type="ARBA" id="ARBA00006601"/>
    </source>
</evidence>
<dbReference type="Pfam" id="PF03720">
    <property type="entry name" value="UDPG_MGDP_dh_C"/>
    <property type="match status" value="1"/>
</dbReference>
<evidence type="ECO:0000256" key="3">
    <source>
        <dbReference type="ARBA" id="ARBA00012954"/>
    </source>
</evidence>
<dbReference type="Gene3D" id="1.20.5.100">
    <property type="entry name" value="Cytochrome c1, transmembrane anchor, C-terminal"/>
    <property type="match status" value="1"/>
</dbReference>
<dbReference type="PANTHER" id="PTHR11374">
    <property type="entry name" value="UDP-GLUCOSE DEHYDROGENASE/UDP-MANNAC DEHYDROGENASE"/>
    <property type="match status" value="1"/>
</dbReference>
<accession>A0ABR2V8A9</accession>
<dbReference type="SUPFAM" id="SSF48179">
    <property type="entry name" value="6-phosphogluconate dehydrogenase C-terminal domain-like"/>
    <property type="match status" value="1"/>
</dbReference>
<name>A0ABR2V8A9_9PEZI</name>
<dbReference type="InterPro" id="IPR001732">
    <property type="entry name" value="UDP-Glc/GDP-Man_DH_N"/>
</dbReference>
<dbReference type="EC" id="1.1.1.22" evidence="3"/>
<dbReference type="InterPro" id="IPR036220">
    <property type="entry name" value="UDP-Glc/GDP-Man_DH_C_sf"/>
</dbReference>
<evidence type="ECO:0000256" key="1">
    <source>
        <dbReference type="ARBA" id="ARBA00004701"/>
    </source>
</evidence>
<feature type="region of interest" description="Disordered" evidence="7">
    <location>
        <begin position="779"/>
        <end position="803"/>
    </location>
</feature>
<dbReference type="SMART" id="SM00984">
    <property type="entry name" value="UDPG_MGDP_dh_C"/>
    <property type="match status" value="1"/>
</dbReference>
<comment type="caution">
    <text evidence="9">The sequence shown here is derived from an EMBL/GenBank/DDBJ whole genome shotgun (WGS) entry which is preliminary data.</text>
</comment>
<evidence type="ECO:0000256" key="5">
    <source>
        <dbReference type="ARBA" id="ARBA00023027"/>
    </source>
</evidence>
<evidence type="ECO:0000256" key="4">
    <source>
        <dbReference type="ARBA" id="ARBA00023002"/>
    </source>
</evidence>
<dbReference type="Gene3D" id="3.40.50.720">
    <property type="entry name" value="NAD(P)-binding Rossmann-like Domain"/>
    <property type="match status" value="3"/>
</dbReference>
<protein>
    <recommendedName>
        <fullName evidence="3">UDP-glucose 6-dehydrogenase</fullName>
        <ecNumber evidence="3">1.1.1.22</ecNumber>
    </recommendedName>
</protein>
<keyword evidence="5" id="KW-0520">NAD</keyword>
<evidence type="ECO:0000256" key="6">
    <source>
        <dbReference type="ARBA" id="ARBA00047473"/>
    </source>
</evidence>
<feature type="compositionally biased region" description="Low complexity" evidence="7">
    <location>
        <begin position="786"/>
        <end position="800"/>
    </location>
</feature>
<dbReference type="Proteomes" id="UP001408356">
    <property type="component" value="Unassembled WGS sequence"/>
</dbReference>
<dbReference type="PIRSF" id="PIRSF000124">
    <property type="entry name" value="UDPglc_GDPman_dh"/>
    <property type="match status" value="1"/>
</dbReference>
<dbReference type="InterPro" id="IPR016040">
    <property type="entry name" value="NAD(P)-bd_dom"/>
</dbReference>
<organism evidence="9 10">
    <name type="scientific">Seiridium unicorne</name>
    <dbReference type="NCBI Taxonomy" id="138068"/>
    <lineage>
        <taxon>Eukaryota</taxon>
        <taxon>Fungi</taxon>
        <taxon>Dikarya</taxon>
        <taxon>Ascomycota</taxon>
        <taxon>Pezizomycotina</taxon>
        <taxon>Sordariomycetes</taxon>
        <taxon>Xylariomycetidae</taxon>
        <taxon>Amphisphaeriales</taxon>
        <taxon>Sporocadaceae</taxon>
        <taxon>Seiridium</taxon>
    </lineage>
</organism>
<reference evidence="9 10" key="1">
    <citation type="journal article" date="2024" name="J. Plant Pathol.">
        <title>Sequence and assembly of the genome of Seiridium unicorne, isolate CBS 538.82, causal agent of cypress canker disease.</title>
        <authorList>
            <person name="Scali E."/>
            <person name="Rocca G.D."/>
            <person name="Danti R."/>
            <person name="Garbelotto M."/>
            <person name="Barberini S."/>
            <person name="Baroncelli R."/>
            <person name="Emiliani G."/>
        </authorList>
    </citation>
    <scope>NUCLEOTIDE SEQUENCE [LARGE SCALE GENOMIC DNA]</scope>
    <source>
        <strain evidence="9 10">BM-138-508</strain>
    </source>
</reference>
<dbReference type="Pfam" id="PF03721">
    <property type="entry name" value="UDPG_MGDP_dh_N"/>
    <property type="match status" value="1"/>
</dbReference>
<dbReference type="InterPro" id="IPR008927">
    <property type="entry name" value="6-PGluconate_DH-like_C_sf"/>
</dbReference>
<dbReference type="PANTHER" id="PTHR11374:SF3">
    <property type="entry name" value="UDP-GLUCOSE 6-DEHYDROGENASE"/>
    <property type="match status" value="1"/>
</dbReference>
<comment type="similarity">
    <text evidence="2">Belongs to the UDP-glucose/GDP-mannose dehydrogenase family.</text>
</comment>
<dbReference type="EMBL" id="JARVKF010000090">
    <property type="protein sequence ID" value="KAK9423153.1"/>
    <property type="molecule type" value="Genomic_DNA"/>
</dbReference>
<dbReference type="InterPro" id="IPR014026">
    <property type="entry name" value="UDP-Glc/GDP-Man_DH_dimer"/>
</dbReference>
<comment type="catalytic activity">
    <reaction evidence="6">
        <text>UDP-alpha-D-glucose + 2 NAD(+) + H2O = UDP-alpha-D-glucuronate + 2 NADH + 3 H(+)</text>
        <dbReference type="Rhea" id="RHEA:23596"/>
        <dbReference type="ChEBI" id="CHEBI:15377"/>
        <dbReference type="ChEBI" id="CHEBI:15378"/>
        <dbReference type="ChEBI" id="CHEBI:57540"/>
        <dbReference type="ChEBI" id="CHEBI:57945"/>
        <dbReference type="ChEBI" id="CHEBI:58052"/>
        <dbReference type="ChEBI" id="CHEBI:58885"/>
        <dbReference type="EC" id="1.1.1.22"/>
    </reaction>
</comment>
<dbReference type="InterPro" id="IPR014027">
    <property type="entry name" value="UDP-Glc/GDP-Man_DH_C"/>
</dbReference>
<dbReference type="PIRSF" id="PIRSF500134">
    <property type="entry name" value="UDPglc_DH_bac"/>
    <property type="match status" value="1"/>
</dbReference>
<dbReference type="InterPro" id="IPR028357">
    <property type="entry name" value="UDPglc_DH_bac"/>
</dbReference>
<sequence>MVVIVTGGAGFIGSHLVEKLLDEGCEVTVIDSLWTGSAENVKKFDANERFKLIRQDVRYPAPEVAGVTEIYHLACPASPDLFEECSIEILETCFQGVKNMLDLAVRTEARILIASTSEIYGDPIVIPQTEDYWGNTNSFGPRSCYDEGKRITEALAYAYQRRHGLEVRIARIFNAYGPSMRIDDGRAVPNFIAAVMESRPIVIYGDGSATRCFQFVSDCVAGLVSLMRSEYSRPVNIGSDQETRVDDIGKMIIELVAVKMGNVSDASIRYLPPREDDPYRRKPDISLARKQLNWSPQVPLGDGLEATVAWFVQRLLVMAKDAPQPVSHICFIGAGYVGGPTAAIIANQCPHIQVTVVDRDAGRIDAWQSDTLPISEKGLLEIVQETRDGAGKSRRPNLHFTTQLERSIQQTDVIMVSVDTPTKRGGTGSGYCADTGRLKEVVRAIAEYAKSNKIVVEKSTVPVGTGETIRGILNANARNGVAFEVLSNPEFLAEGTAVADLLWPDRILIGSPETSSGYAAAEALADVYAGWVPRSRIITMNLFSSELSKLAANAMLAQRISNMNALSVICEATGARVEEISQAVGSDTRIGPHMLNSSFGFGGSCFKKDIRSLVYLCRCLGLDGVAAYWDAILDINEHQKSRTITRIASKLQDGLRQKRVAVLGFAFKPETGDTRESCAIDLVRGLLHQGASVTIYDPCVTDNQIYEDLGSDAHSPNLGICNSGEEACEGVNAILVATNWELFSTKPEGNPKQTTYFNVNFTQKSYATDSTETLVEMMEDRERSPSEASETSTSSTISFSGAENNSSYTEIDAITVGIQPRNRKDSSDGIVQQRRLDWEYVSQVMVHPKLVVGSSECLDAETLDALGFSVEIIGRKSTE</sequence>
<evidence type="ECO:0000313" key="10">
    <source>
        <dbReference type="Proteomes" id="UP001408356"/>
    </source>
</evidence>
<keyword evidence="10" id="KW-1185">Reference proteome</keyword>
<dbReference type="InterPro" id="IPR028356">
    <property type="entry name" value="UDPglc_DH_euk"/>
</dbReference>
<keyword evidence="4" id="KW-0560">Oxidoreductase</keyword>
<comment type="pathway">
    <text evidence="1">Nucleotide-sugar biosynthesis; UDP-alpha-D-glucuronate biosynthesis; UDP-alpha-D-glucuronate from UDP-alpha-D-glucose: step 1/1.</text>
</comment>
<dbReference type="Pfam" id="PF00984">
    <property type="entry name" value="UDPG_MGDP_dh"/>
    <property type="match status" value="1"/>
</dbReference>
<dbReference type="InterPro" id="IPR036291">
    <property type="entry name" value="NAD(P)-bd_dom_sf"/>
</dbReference>
<dbReference type="Pfam" id="PF16363">
    <property type="entry name" value="GDP_Man_Dehyd"/>
    <property type="match status" value="1"/>
</dbReference>
<evidence type="ECO:0000259" key="8">
    <source>
        <dbReference type="SMART" id="SM00984"/>
    </source>
</evidence>